<reference evidence="3 4" key="1">
    <citation type="submission" date="2024-10" db="EMBL/GenBank/DDBJ databases">
        <title>Updated reference genomes for cyclostephanoid diatoms.</title>
        <authorList>
            <person name="Roberts W.R."/>
            <person name="Alverson A.J."/>
        </authorList>
    </citation>
    <scope>NUCLEOTIDE SEQUENCE [LARGE SCALE GENOMIC DNA]</scope>
    <source>
        <strain evidence="3 4">AJA010-31</strain>
    </source>
</reference>
<comment type="caution">
    <text evidence="3">The sequence shown here is derived from an EMBL/GenBank/DDBJ whole genome shotgun (WGS) entry which is preliminary data.</text>
</comment>
<protein>
    <submittedName>
        <fullName evidence="3">Uncharacterized protein</fullName>
    </submittedName>
</protein>
<organism evidence="3 4">
    <name type="scientific">Cyclotella atomus</name>
    <dbReference type="NCBI Taxonomy" id="382360"/>
    <lineage>
        <taxon>Eukaryota</taxon>
        <taxon>Sar</taxon>
        <taxon>Stramenopiles</taxon>
        <taxon>Ochrophyta</taxon>
        <taxon>Bacillariophyta</taxon>
        <taxon>Coscinodiscophyceae</taxon>
        <taxon>Thalassiosirophycidae</taxon>
        <taxon>Stephanodiscales</taxon>
        <taxon>Stephanodiscaceae</taxon>
        <taxon>Cyclotella</taxon>
    </lineage>
</organism>
<name>A0ABD3QGH7_9STRA</name>
<feature type="signal peptide" evidence="2">
    <location>
        <begin position="1"/>
        <end position="20"/>
    </location>
</feature>
<feature type="region of interest" description="Disordered" evidence="1">
    <location>
        <begin position="38"/>
        <end position="79"/>
    </location>
</feature>
<keyword evidence="2" id="KW-0732">Signal</keyword>
<feature type="chain" id="PRO_5044865843" evidence="2">
    <location>
        <begin position="21"/>
        <end position="192"/>
    </location>
</feature>
<keyword evidence="4" id="KW-1185">Reference proteome</keyword>
<dbReference type="Proteomes" id="UP001530400">
    <property type="component" value="Unassembled WGS sequence"/>
</dbReference>
<evidence type="ECO:0000313" key="3">
    <source>
        <dbReference type="EMBL" id="KAL3799509.1"/>
    </source>
</evidence>
<gene>
    <name evidence="3" type="ORF">ACHAWO_002403</name>
</gene>
<dbReference type="AlphaFoldDB" id="A0ABD3QGH7"/>
<feature type="compositionally biased region" description="Basic and acidic residues" evidence="1">
    <location>
        <begin position="54"/>
        <end position="71"/>
    </location>
</feature>
<evidence type="ECO:0000313" key="4">
    <source>
        <dbReference type="Proteomes" id="UP001530400"/>
    </source>
</evidence>
<proteinExistence type="predicted"/>
<evidence type="ECO:0000256" key="2">
    <source>
        <dbReference type="SAM" id="SignalP"/>
    </source>
</evidence>
<accession>A0ABD3QGH7</accession>
<evidence type="ECO:0000256" key="1">
    <source>
        <dbReference type="SAM" id="MobiDB-lite"/>
    </source>
</evidence>
<sequence length="192" mass="21781">MTSTTIFLFVLSAFVLLSNAFTPTKTYEPRMITIAEPRTVTETERRNKGRSGNRQRDSDPVIPPDQDRNDSPLEWLMDGDAPRGDTDPFHILLMNETFYYSPVTMTVQYVAQSCSYVLGMPIKEAEEHAEFTKVNGLTCLGTWTHKECMKLGRQLQLRDLVVRVVPYCEGGDRFWQARDASDEKSGQAGGFE</sequence>
<dbReference type="EMBL" id="JALLPJ020000183">
    <property type="protein sequence ID" value="KAL3799509.1"/>
    <property type="molecule type" value="Genomic_DNA"/>
</dbReference>